<evidence type="ECO:0000259" key="3">
    <source>
        <dbReference type="Pfam" id="PF14728"/>
    </source>
</evidence>
<evidence type="ECO:0000256" key="1">
    <source>
        <dbReference type="SAM" id="Coils"/>
    </source>
</evidence>
<evidence type="ECO:0000313" key="8">
    <source>
        <dbReference type="Proteomes" id="UP000617340"/>
    </source>
</evidence>
<dbReference type="InterPro" id="IPR028074">
    <property type="entry name" value="PHTB1_GAE_dom"/>
</dbReference>
<proteinExistence type="predicted"/>
<dbReference type="InterPro" id="IPR055363">
    <property type="entry name" value="PTHB1_hp_dom"/>
</dbReference>
<gene>
    <name evidence="7" type="ORF">HZH68_011996</name>
</gene>
<evidence type="ECO:0000259" key="2">
    <source>
        <dbReference type="Pfam" id="PF14727"/>
    </source>
</evidence>
<dbReference type="Pfam" id="PF14727">
    <property type="entry name" value="PHTB1_N"/>
    <property type="match status" value="2"/>
</dbReference>
<keyword evidence="1" id="KW-0175">Coiled coil</keyword>
<dbReference type="InterPro" id="IPR026511">
    <property type="entry name" value="PTHB1"/>
</dbReference>
<dbReference type="InterPro" id="IPR055362">
    <property type="entry name" value="PTHB1_pf_dom"/>
</dbReference>
<evidence type="ECO:0008006" key="9">
    <source>
        <dbReference type="Google" id="ProtNLM"/>
    </source>
</evidence>
<dbReference type="Pfam" id="PF14728">
    <property type="entry name" value="PTHB1_GAE"/>
    <property type="match status" value="1"/>
</dbReference>
<dbReference type="Proteomes" id="UP000617340">
    <property type="component" value="Unassembled WGS sequence"/>
</dbReference>
<dbReference type="Pfam" id="PF23337">
    <property type="entry name" value="PTHB1_pf"/>
    <property type="match status" value="1"/>
</dbReference>
<dbReference type="PANTHER" id="PTHR20991:SF0">
    <property type="entry name" value="PROTEIN PTHB1"/>
    <property type="match status" value="1"/>
</dbReference>
<feature type="domain" description="PTHB1 C-terminal helix bundle" evidence="6">
    <location>
        <begin position="821"/>
        <end position="898"/>
    </location>
</feature>
<evidence type="ECO:0000313" key="7">
    <source>
        <dbReference type="EMBL" id="KAF7390139.1"/>
    </source>
</evidence>
<name>A0A834N066_VESGE</name>
<dbReference type="EMBL" id="JACSDZ010000012">
    <property type="protein sequence ID" value="KAF7390139.1"/>
    <property type="molecule type" value="Genomic_DNA"/>
</dbReference>
<dbReference type="Pfam" id="PF23339">
    <property type="entry name" value="PTHB1_CtH"/>
    <property type="match status" value="1"/>
</dbReference>
<accession>A0A834N066</accession>
<organism evidence="7 8">
    <name type="scientific">Vespula germanica</name>
    <name type="common">German yellow jacket</name>
    <name type="synonym">Paravespula germanica</name>
    <dbReference type="NCBI Taxonomy" id="30212"/>
    <lineage>
        <taxon>Eukaryota</taxon>
        <taxon>Metazoa</taxon>
        <taxon>Ecdysozoa</taxon>
        <taxon>Arthropoda</taxon>
        <taxon>Hexapoda</taxon>
        <taxon>Insecta</taxon>
        <taxon>Pterygota</taxon>
        <taxon>Neoptera</taxon>
        <taxon>Endopterygota</taxon>
        <taxon>Hymenoptera</taxon>
        <taxon>Apocrita</taxon>
        <taxon>Aculeata</taxon>
        <taxon>Vespoidea</taxon>
        <taxon>Vespidae</taxon>
        <taxon>Vespinae</taxon>
        <taxon>Vespula</taxon>
    </lineage>
</organism>
<evidence type="ECO:0000259" key="5">
    <source>
        <dbReference type="Pfam" id="PF23338"/>
    </source>
</evidence>
<dbReference type="Pfam" id="PF23338">
    <property type="entry name" value="PTHB1_hp"/>
    <property type="match status" value="1"/>
</dbReference>
<dbReference type="PANTHER" id="PTHR20991">
    <property type="entry name" value="PARATHYROID HORMONE-RESPONSIVE B1 GENE"/>
    <property type="match status" value="1"/>
</dbReference>
<comment type="caution">
    <text evidence="7">The sequence shown here is derived from an EMBL/GenBank/DDBJ whole genome shotgun (WGS) entry which is preliminary data.</text>
</comment>
<keyword evidence="8" id="KW-1185">Reference proteome</keyword>
<reference evidence="7" key="1">
    <citation type="journal article" date="2020" name="G3 (Bethesda)">
        <title>High-Quality Assemblies for Three Invasive Social Wasps from the &lt;i&gt;Vespula&lt;/i&gt; Genus.</title>
        <authorList>
            <person name="Harrop T.W.R."/>
            <person name="Guhlin J."/>
            <person name="McLaughlin G.M."/>
            <person name="Permina E."/>
            <person name="Stockwell P."/>
            <person name="Gilligan J."/>
            <person name="Le Lec M.F."/>
            <person name="Gruber M.A.M."/>
            <person name="Quinn O."/>
            <person name="Lovegrove M."/>
            <person name="Duncan E.J."/>
            <person name="Remnant E.J."/>
            <person name="Van Eeckhoven J."/>
            <person name="Graham B."/>
            <person name="Knapp R.A."/>
            <person name="Langford K.W."/>
            <person name="Kronenberg Z."/>
            <person name="Press M.O."/>
            <person name="Eacker S.M."/>
            <person name="Wilson-Rankin E.E."/>
            <person name="Purcell J."/>
            <person name="Lester P.J."/>
            <person name="Dearden P.K."/>
        </authorList>
    </citation>
    <scope>NUCLEOTIDE SEQUENCE</scope>
    <source>
        <strain evidence="7">Linc-1</strain>
    </source>
</reference>
<dbReference type="InterPro" id="IPR055364">
    <property type="entry name" value="PTHB1_CtH_dom"/>
</dbReference>
<feature type="domain" description="PTHB1 N-terminal" evidence="2">
    <location>
        <begin position="1"/>
        <end position="183"/>
    </location>
</feature>
<dbReference type="GO" id="GO:0016020">
    <property type="term" value="C:membrane"/>
    <property type="evidence" value="ECO:0007669"/>
    <property type="project" value="TreeGrafter"/>
</dbReference>
<dbReference type="InterPro" id="IPR028073">
    <property type="entry name" value="PHTB1_N_dom"/>
</dbReference>
<feature type="domain" description="PTHB1 platform" evidence="4">
    <location>
        <begin position="502"/>
        <end position="601"/>
    </location>
</feature>
<evidence type="ECO:0000259" key="6">
    <source>
        <dbReference type="Pfam" id="PF23339"/>
    </source>
</evidence>
<feature type="coiled-coil region" evidence="1">
    <location>
        <begin position="628"/>
        <end position="655"/>
    </location>
</feature>
<feature type="domain" description="PTHB1 N-terminal" evidence="2">
    <location>
        <begin position="184"/>
        <end position="338"/>
    </location>
</feature>
<feature type="domain" description="PTHB1 GAE" evidence="3">
    <location>
        <begin position="415"/>
        <end position="498"/>
    </location>
</feature>
<dbReference type="GO" id="GO:0034464">
    <property type="term" value="C:BBSome"/>
    <property type="evidence" value="ECO:0007669"/>
    <property type="project" value="InterPro"/>
</dbReference>
<feature type="domain" description="PTHB1 hairpin" evidence="5">
    <location>
        <begin position="610"/>
        <end position="691"/>
    </location>
</feature>
<evidence type="ECO:0000259" key="4">
    <source>
        <dbReference type="Pfam" id="PF23337"/>
    </source>
</evidence>
<dbReference type="GO" id="GO:0060271">
    <property type="term" value="P:cilium assembly"/>
    <property type="evidence" value="ECO:0007669"/>
    <property type="project" value="TreeGrafter"/>
</dbReference>
<protein>
    <recommendedName>
        <fullName evidence="9">Protein PTHB1</fullName>
    </recommendedName>
</protein>
<sequence>MSLFKTKEWWRTKCGSNETFDRSSLLVAPLFGDDRKDCIVIGSHQGYLRIYYLSSQWQDETKSSTGYKSIDLMTETKLGDCIVDLKAGKLVSGSQDPHLAVLTSNKLIVYTVTLTKGSTEQGDQCNLEIAYEHRLPRFPASLVVGPFGGVRGRDFLCVQCLDGTLFFYEQEAYAFSQLLRNRLYQNIAEFGRNQKQGETKNEAAKSLEPEWSYNIGEAVVDIGAVTLSSFEIGIVVLGEKNLYCFKDTGASLKYTKRLDYKALCFHAYVIEPDGKLMVFVIADTSTLMIYEGTTLKWSAQLPFVPVAVTRAHFQYLDGLIVILSEEGQLEACYLGSEPSLFIAPAVHRRGFDYVAAEEELLEVRRKLKEMKLSGDQLAVTPVTDMELLVNVNISPDLEPCPFVDKESKEDQEIRQLSMCRATIELSSYTTLYGVQVCIDVSKPFVSTITYRVIQNLCDKQVVQTLIYPSGNLPVMSSEVKITATYENDRGNLRIMQKTTELPLKLMLRACPPENTSTFTVIIKCNESLVGFNQLFPEFSGDHLRRQNWNTLGLQHIQTGQVVTIVSGSTSNRYRVQSNDGLSMSLVVQQLVNRLKDKSTGRLAASISQHHVQLVHVQMELHFLCRQEVDRINTELALLMTQLRNIEKRMLRAARERNSRSLTATGLSFLLSSTYDAISGLLDDLAAAQTTIPNPRHSNSKSSDSFNNIQHFRGRSLRLSLSAYLSILPEADIAGARIERSYVVKIQEEIQYLSERIQDSNKLYKSKYIAATTTTTITTKKYRMIAVIMTACAIRMLQKREHARHGLHCALRLLLLLLRLNVNNDKYTILESAIGFEAQLRDEVNWEEVADAGLAAFLRSVSKKQANNAENKSFSWNKFTSMKDVAKLKKRLTHAVERLDDCKESGIDENETESGNFNFS</sequence>
<dbReference type="AlphaFoldDB" id="A0A834N066"/>